<organism evidence="1 2">
    <name type="scientific">Falsiroseomonas tokyonensis</name>
    <dbReference type="NCBI Taxonomy" id="430521"/>
    <lineage>
        <taxon>Bacteria</taxon>
        <taxon>Pseudomonadati</taxon>
        <taxon>Pseudomonadota</taxon>
        <taxon>Alphaproteobacteria</taxon>
        <taxon>Acetobacterales</taxon>
        <taxon>Roseomonadaceae</taxon>
        <taxon>Falsiroseomonas</taxon>
    </lineage>
</organism>
<gene>
    <name evidence="1" type="ORF">ACFOD3_20435</name>
</gene>
<sequence>MPKLAALPMTLREVSAVIGRWHRHNRPARGWRWGFGAEVDGSLVGVVVVGRPTSRVLQADVRVAEVTRLCVLPDAPKGTCSFLYAAAWRAWSAMGGARIVTYTLQSESGASLRGAGWVEEERLEARAAAGWKSRPGRVEQAVVAEAKIRWGRW</sequence>
<dbReference type="NCBIfam" id="NF045478">
    <property type="entry name" value="XF1762_fam"/>
    <property type="match status" value="1"/>
</dbReference>
<accession>A0ABV7C0K7</accession>
<keyword evidence="2" id="KW-1185">Reference proteome</keyword>
<dbReference type="InterPro" id="IPR053780">
    <property type="entry name" value="Gp66-like"/>
</dbReference>
<proteinExistence type="predicted"/>
<dbReference type="EMBL" id="JBHRSB010000006">
    <property type="protein sequence ID" value="MFC3002278.1"/>
    <property type="molecule type" value="Genomic_DNA"/>
</dbReference>
<evidence type="ECO:0000313" key="1">
    <source>
        <dbReference type="EMBL" id="MFC3002278.1"/>
    </source>
</evidence>
<dbReference type="RefSeq" id="WP_216838356.1">
    <property type="nucleotide sequence ID" value="NZ_JAFNJS010000006.1"/>
</dbReference>
<name>A0ABV7C0K7_9PROT</name>
<comment type="caution">
    <text evidence="1">The sequence shown here is derived from an EMBL/GenBank/DDBJ whole genome shotgun (WGS) entry which is preliminary data.</text>
</comment>
<protein>
    <submittedName>
        <fullName evidence="1">XF1762 family protein</fullName>
    </submittedName>
</protein>
<evidence type="ECO:0000313" key="2">
    <source>
        <dbReference type="Proteomes" id="UP001595420"/>
    </source>
</evidence>
<dbReference type="Proteomes" id="UP001595420">
    <property type="component" value="Unassembled WGS sequence"/>
</dbReference>
<reference evidence="2" key="1">
    <citation type="journal article" date="2019" name="Int. J. Syst. Evol. Microbiol.">
        <title>The Global Catalogue of Microorganisms (GCM) 10K type strain sequencing project: providing services to taxonomists for standard genome sequencing and annotation.</title>
        <authorList>
            <consortium name="The Broad Institute Genomics Platform"/>
            <consortium name="The Broad Institute Genome Sequencing Center for Infectious Disease"/>
            <person name="Wu L."/>
            <person name="Ma J."/>
        </authorList>
    </citation>
    <scope>NUCLEOTIDE SEQUENCE [LARGE SCALE GENOMIC DNA]</scope>
    <source>
        <strain evidence="2">CGMCC 1.16855</strain>
    </source>
</reference>